<keyword evidence="1" id="KW-0472">Membrane</keyword>
<reference evidence="2 3" key="1">
    <citation type="journal article" date="2014" name="BMC Genomics">
        <title>A genomic perspective on a new bacterial genus and species from the Alcaligenaceae family, Basilea psittacipulmonis.</title>
        <authorList>
            <person name="Whiteson K.L."/>
            <person name="Hernandez D."/>
            <person name="Lazarevic V."/>
            <person name="Gaia N."/>
            <person name="Farinelli L."/>
            <person name="Francois P."/>
            <person name="Pilo P."/>
            <person name="Frey J."/>
            <person name="Schrenzel J."/>
        </authorList>
    </citation>
    <scope>NUCLEOTIDE SEQUENCE [LARGE SCALE GENOMIC DNA]</scope>
    <source>
        <strain evidence="2 3">DSM 24701</strain>
    </source>
</reference>
<keyword evidence="1" id="KW-1133">Transmembrane helix</keyword>
<feature type="transmembrane region" description="Helical" evidence="1">
    <location>
        <begin position="193"/>
        <end position="215"/>
    </location>
</feature>
<feature type="transmembrane region" description="Helical" evidence="1">
    <location>
        <begin position="12"/>
        <end position="32"/>
    </location>
</feature>
<dbReference type="OrthoDB" id="248356at2"/>
<feature type="transmembrane region" description="Helical" evidence="1">
    <location>
        <begin position="53"/>
        <end position="72"/>
    </location>
</feature>
<feature type="transmembrane region" description="Helical" evidence="1">
    <location>
        <begin position="431"/>
        <end position="451"/>
    </location>
</feature>
<gene>
    <name evidence="2" type="ORF">IX83_08645</name>
</gene>
<feature type="transmembrane region" description="Helical" evidence="1">
    <location>
        <begin position="168"/>
        <end position="186"/>
    </location>
</feature>
<feature type="transmembrane region" description="Helical" evidence="1">
    <location>
        <begin position="113"/>
        <end position="132"/>
    </location>
</feature>
<dbReference type="Proteomes" id="UP000028945">
    <property type="component" value="Chromosome"/>
</dbReference>
<feature type="transmembrane region" description="Helical" evidence="1">
    <location>
        <begin position="144"/>
        <end position="162"/>
    </location>
</feature>
<dbReference type="EMBL" id="CP009238">
    <property type="protein sequence ID" value="AIL33359.1"/>
    <property type="molecule type" value="Genomic_DNA"/>
</dbReference>
<accession>A0A077DF04</accession>
<dbReference type="Pfam" id="PF07399">
    <property type="entry name" value="Na_H_antiport_3"/>
    <property type="match status" value="1"/>
</dbReference>
<feature type="transmembrane region" description="Helical" evidence="1">
    <location>
        <begin position="235"/>
        <end position="254"/>
    </location>
</feature>
<keyword evidence="1" id="KW-0812">Transmembrane</keyword>
<evidence type="ECO:0000313" key="3">
    <source>
        <dbReference type="Proteomes" id="UP000028945"/>
    </source>
</evidence>
<sequence length="454" mass="48724">MQTWIAPSTIEIIATILFALAIIHTFSVSKFAKLAHMDTRHSGFWHLMSEVEIVFGVWAAILIGFMFIFQGVGADVSHHLSDANTLSQAATGQLGAIAYLDALAAEHKFTEPLFVFTIMVVASSRPILQLVSSVVKGLAKLAPVDTRVAQFFITICLVPLAGSLITEPAAMTLAALTLGGTYFAISQNTFNKYLVIGVLFVNVSIGGVLTAYAAPPVLMVAKTFGWDTAYMMEHFGWKAAIAVLINSSILTFMIRKELLAASSTSDEVSKDTREPVPLVVIAMHCLFLLGVVLSAHHASVFLGLLMLFIGYTQAYERHQNPLLIKEGLLVGFFLAGLIILGGLQKWWLQDLLGGLSPTVLFFGTTALTAITDNAALTYLGSLVDGTSEFWRYMLVAGAVTGGGLTVIANAPNPAGFSLLKRFFPDQSIAPHYLLAAAAIPTIIAGLMFVLLPTL</sequence>
<feature type="transmembrane region" description="Helical" evidence="1">
    <location>
        <begin position="359"/>
        <end position="380"/>
    </location>
</feature>
<organism evidence="2 3">
    <name type="scientific">Basilea psittacipulmonis DSM 24701</name>
    <dbReference type="NCBI Taxonomy" id="1072685"/>
    <lineage>
        <taxon>Bacteria</taxon>
        <taxon>Pseudomonadati</taxon>
        <taxon>Pseudomonadota</taxon>
        <taxon>Betaproteobacteria</taxon>
        <taxon>Burkholderiales</taxon>
        <taxon>Alcaligenaceae</taxon>
        <taxon>Basilea</taxon>
    </lineage>
</organism>
<feature type="transmembrane region" description="Helical" evidence="1">
    <location>
        <begin position="298"/>
        <end position="315"/>
    </location>
</feature>
<dbReference type="STRING" id="1072685.IX83_08645"/>
<keyword evidence="3" id="KW-1185">Reference proteome</keyword>
<dbReference type="KEGG" id="bpsi:IX83_08645"/>
<evidence type="ECO:0000313" key="2">
    <source>
        <dbReference type="EMBL" id="AIL33359.1"/>
    </source>
</evidence>
<name>A0A077DF04_9BURK</name>
<dbReference type="eggNOG" id="COG1055">
    <property type="taxonomic scope" value="Bacteria"/>
</dbReference>
<protein>
    <submittedName>
        <fullName evidence="2">Membrane protein</fullName>
    </submittedName>
</protein>
<dbReference type="HOGENOM" id="CLU_044045_0_0_4"/>
<feature type="transmembrane region" description="Helical" evidence="1">
    <location>
        <begin position="392"/>
        <end position="411"/>
    </location>
</feature>
<proteinExistence type="predicted"/>
<feature type="transmembrane region" description="Helical" evidence="1">
    <location>
        <begin position="275"/>
        <end position="292"/>
    </location>
</feature>
<dbReference type="AlphaFoldDB" id="A0A077DF04"/>
<feature type="transmembrane region" description="Helical" evidence="1">
    <location>
        <begin position="327"/>
        <end position="347"/>
    </location>
</feature>
<dbReference type="RefSeq" id="WP_038501314.1">
    <property type="nucleotide sequence ID" value="NZ_AFWK01000037.1"/>
</dbReference>
<dbReference type="InterPro" id="IPR009978">
    <property type="entry name" value="Na_H_antiport_3"/>
</dbReference>
<evidence type="ECO:0000256" key="1">
    <source>
        <dbReference type="SAM" id="Phobius"/>
    </source>
</evidence>